<reference evidence="6" key="1">
    <citation type="submission" date="2022-05" db="EMBL/GenBank/DDBJ databases">
        <title>The Musa troglodytarum L. genome provides insights into the mechanism of non-climacteric behaviour and enrichment of carotenoids.</title>
        <authorList>
            <person name="Wang J."/>
        </authorList>
    </citation>
    <scope>NUCLEOTIDE SEQUENCE</scope>
    <source>
        <tissue evidence="6">Leaf</tissue>
    </source>
</reference>
<accession>A0A9E7EUI3</accession>
<evidence type="ECO:0000256" key="2">
    <source>
        <dbReference type="ARBA" id="ARBA00024341"/>
    </source>
</evidence>
<feature type="compositionally biased region" description="Pro residues" evidence="4">
    <location>
        <begin position="212"/>
        <end position="222"/>
    </location>
</feature>
<dbReference type="AlphaFoldDB" id="A0A9E7EUI3"/>
<feature type="compositionally biased region" description="Polar residues" evidence="4">
    <location>
        <begin position="414"/>
        <end position="427"/>
    </location>
</feature>
<protein>
    <submittedName>
        <fullName evidence="6">IQ calmodulin-binding motif family protein</fullName>
    </submittedName>
</protein>
<feature type="region of interest" description="Disordered" evidence="4">
    <location>
        <begin position="414"/>
        <end position="449"/>
    </location>
</feature>
<dbReference type="Proteomes" id="UP001055439">
    <property type="component" value="Chromosome 10"/>
</dbReference>
<feature type="compositionally biased region" description="Basic and acidic residues" evidence="4">
    <location>
        <begin position="285"/>
        <end position="296"/>
    </location>
</feature>
<dbReference type="InterPro" id="IPR000048">
    <property type="entry name" value="IQ_motif_EF-hand-BS"/>
</dbReference>
<feature type="domain" description="DUF4005" evidence="5">
    <location>
        <begin position="379"/>
        <end position="454"/>
    </location>
</feature>
<dbReference type="PANTHER" id="PTHR32295:SF11">
    <property type="entry name" value="PROTEIN IQ-DOMAIN 22"/>
    <property type="match status" value="1"/>
</dbReference>
<comment type="subunit">
    <text evidence="3">Binds to multiple calmodulin (CaM) in the presence of Ca(2+) and CaM-like proteins.</text>
</comment>
<dbReference type="GO" id="GO:0005516">
    <property type="term" value="F:calmodulin binding"/>
    <property type="evidence" value="ECO:0007669"/>
    <property type="project" value="UniProtKB-KW"/>
</dbReference>
<dbReference type="PROSITE" id="PS50096">
    <property type="entry name" value="IQ"/>
    <property type="match status" value="1"/>
</dbReference>
<sequence length="471" mass="51547">MGRVARWLRGLLPGKKADPREPPLEQKDKRRWGFVKSFREKELRRGELPPPTPLEASLAVSEERKGSYRETPGSYVMVAEGQQNERAIAVAAAAEAAVAAAQAVALVARLTSSRRTVVGLAGRKREEWAAIKIQSALRGYLCGVVDGIGIMKARRALRALRGLVKLQALVRGNIVRKQAAQTLRCMEALVRVQARARTCRALRSERSSSDKCPPPRAGPPNPEKYERTVRANASNSDGSCALKRNASNSAGNIAAWNLFHRWMEERYRNSREAAARKAGSSASMDDEKSSKILEGDPAKTQLTHGRTNYHQYSCATLTPDRNSRSFTTVQDSPLKDFSTLQQSLRSPPSVAMQRCLSSMRFPLESVDLGASPQFLYTSSRRGDARKGCFTPSKSECARRLFGGSADYPNYMANTESSRAKARSQSAPKQRPENDKSGSGSLQRSSALHAKLANRAYTGAGRLDGLGMPPGI</sequence>
<keyword evidence="7" id="KW-1185">Reference proteome</keyword>
<keyword evidence="1" id="KW-0112">Calmodulin-binding</keyword>
<proteinExistence type="inferred from homology"/>
<evidence type="ECO:0000313" key="6">
    <source>
        <dbReference type="EMBL" id="URD84409.1"/>
    </source>
</evidence>
<evidence type="ECO:0000256" key="3">
    <source>
        <dbReference type="ARBA" id="ARBA00024378"/>
    </source>
</evidence>
<evidence type="ECO:0000259" key="5">
    <source>
        <dbReference type="Pfam" id="PF13178"/>
    </source>
</evidence>
<gene>
    <name evidence="6" type="ORF">MUK42_02694</name>
</gene>
<dbReference type="Pfam" id="PF13178">
    <property type="entry name" value="DUF4005"/>
    <property type="match status" value="1"/>
</dbReference>
<evidence type="ECO:0000256" key="1">
    <source>
        <dbReference type="ARBA" id="ARBA00022860"/>
    </source>
</evidence>
<feature type="region of interest" description="Disordered" evidence="4">
    <location>
        <begin position="43"/>
        <end position="65"/>
    </location>
</feature>
<evidence type="ECO:0000256" key="4">
    <source>
        <dbReference type="SAM" id="MobiDB-lite"/>
    </source>
</evidence>
<evidence type="ECO:0000313" key="7">
    <source>
        <dbReference type="Proteomes" id="UP001055439"/>
    </source>
</evidence>
<feature type="region of interest" description="Disordered" evidence="4">
    <location>
        <begin position="201"/>
        <end position="237"/>
    </location>
</feature>
<dbReference type="PANTHER" id="PTHR32295">
    <property type="entry name" value="IQ-DOMAIN 5-RELATED"/>
    <property type="match status" value="1"/>
</dbReference>
<dbReference type="Pfam" id="PF00612">
    <property type="entry name" value="IQ"/>
    <property type="match status" value="1"/>
</dbReference>
<feature type="region of interest" description="Disordered" evidence="4">
    <location>
        <begin position="9"/>
        <end position="29"/>
    </location>
</feature>
<name>A0A9E7EUI3_9LILI</name>
<dbReference type="OrthoDB" id="1686972at2759"/>
<feature type="compositionally biased region" description="Polar residues" evidence="4">
    <location>
        <begin position="436"/>
        <end position="445"/>
    </location>
</feature>
<dbReference type="InterPro" id="IPR025064">
    <property type="entry name" value="DUF4005"/>
</dbReference>
<comment type="similarity">
    <text evidence="2">Belongs to the IQD family.</text>
</comment>
<organism evidence="6 7">
    <name type="scientific">Musa troglodytarum</name>
    <name type="common">fe'i banana</name>
    <dbReference type="NCBI Taxonomy" id="320322"/>
    <lineage>
        <taxon>Eukaryota</taxon>
        <taxon>Viridiplantae</taxon>
        <taxon>Streptophyta</taxon>
        <taxon>Embryophyta</taxon>
        <taxon>Tracheophyta</taxon>
        <taxon>Spermatophyta</taxon>
        <taxon>Magnoliopsida</taxon>
        <taxon>Liliopsida</taxon>
        <taxon>Zingiberales</taxon>
        <taxon>Musaceae</taxon>
        <taxon>Musa</taxon>
    </lineage>
</organism>
<feature type="compositionally biased region" description="Basic and acidic residues" evidence="4">
    <location>
        <begin position="15"/>
        <end position="28"/>
    </location>
</feature>
<dbReference type="EMBL" id="CP097503">
    <property type="protein sequence ID" value="URD84409.1"/>
    <property type="molecule type" value="Genomic_DNA"/>
</dbReference>
<feature type="region of interest" description="Disordered" evidence="4">
    <location>
        <begin position="274"/>
        <end position="296"/>
    </location>
</feature>